<accession>A0A371D167</accession>
<gene>
    <name evidence="3" type="ORF">OH76DRAFT_892889</name>
</gene>
<evidence type="ECO:0000256" key="1">
    <source>
        <dbReference type="SAM" id="MobiDB-lite"/>
    </source>
</evidence>
<dbReference type="Proteomes" id="UP000256964">
    <property type="component" value="Unassembled WGS sequence"/>
</dbReference>
<evidence type="ECO:0000256" key="2">
    <source>
        <dbReference type="SAM" id="SignalP"/>
    </source>
</evidence>
<dbReference type="AlphaFoldDB" id="A0A371D167"/>
<evidence type="ECO:0000313" key="4">
    <source>
        <dbReference type="Proteomes" id="UP000256964"/>
    </source>
</evidence>
<sequence>MTLTGTFSLLSVIASACEAKPAGSQRWSRSSFLLHSSNHNIPSASRSSEPGVHVYPSTFQMPSREAYTSGAGYRFRRRTSQSRHVVQNIRKVSIKRS</sequence>
<feature type="chain" id="PRO_5016802413" description="Secreted protein" evidence="2">
    <location>
        <begin position="20"/>
        <end position="97"/>
    </location>
</feature>
<evidence type="ECO:0008006" key="5">
    <source>
        <dbReference type="Google" id="ProtNLM"/>
    </source>
</evidence>
<feature type="signal peptide" evidence="2">
    <location>
        <begin position="1"/>
        <end position="19"/>
    </location>
</feature>
<dbReference type="EMBL" id="KZ857429">
    <property type="protein sequence ID" value="RDX46255.1"/>
    <property type="molecule type" value="Genomic_DNA"/>
</dbReference>
<protein>
    <recommendedName>
        <fullName evidence="5">Secreted protein</fullName>
    </recommendedName>
</protein>
<reference evidence="3 4" key="1">
    <citation type="journal article" date="2018" name="Biotechnol. Biofuels">
        <title>Integrative visual omics of the white-rot fungus Polyporus brumalis exposes the biotechnological potential of its oxidative enzymes for delignifying raw plant biomass.</title>
        <authorList>
            <person name="Miyauchi S."/>
            <person name="Rancon A."/>
            <person name="Drula E."/>
            <person name="Hage H."/>
            <person name="Chaduli D."/>
            <person name="Favel A."/>
            <person name="Grisel S."/>
            <person name="Henrissat B."/>
            <person name="Herpoel-Gimbert I."/>
            <person name="Ruiz-Duenas F.J."/>
            <person name="Chevret D."/>
            <person name="Hainaut M."/>
            <person name="Lin J."/>
            <person name="Wang M."/>
            <person name="Pangilinan J."/>
            <person name="Lipzen A."/>
            <person name="Lesage-Meessen L."/>
            <person name="Navarro D."/>
            <person name="Riley R."/>
            <person name="Grigoriev I.V."/>
            <person name="Zhou S."/>
            <person name="Raouche S."/>
            <person name="Rosso M.N."/>
        </authorList>
    </citation>
    <scope>NUCLEOTIDE SEQUENCE [LARGE SCALE GENOMIC DNA]</scope>
    <source>
        <strain evidence="3 4">BRFM 1820</strain>
    </source>
</reference>
<evidence type="ECO:0000313" key="3">
    <source>
        <dbReference type="EMBL" id="RDX46255.1"/>
    </source>
</evidence>
<keyword evidence="2" id="KW-0732">Signal</keyword>
<feature type="region of interest" description="Disordered" evidence="1">
    <location>
        <begin position="78"/>
        <end position="97"/>
    </location>
</feature>
<organism evidence="3 4">
    <name type="scientific">Lentinus brumalis</name>
    <dbReference type="NCBI Taxonomy" id="2498619"/>
    <lineage>
        <taxon>Eukaryota</taxon>
        <taxon>Fungi</taxon>
        <taxon>Dikarya</taxon>
        <taxon>Basidiomycota</taxon>
        <taxon>Agaricomycotina</taxon>
        <taxon>Agaricomycetes</taxon>
        <taxon>Polyporales</taxon>
        <taxon>Polyporaceae</taxon>
        <taxon>Lentinus</taxon>
    </lineage>
</organism>
<keyword evidence="4" id="KW-1185">Reference proteome</keyword>
<name>A0A371D167_9APHY</name>
<proteinExistence type="predicted"/>